<dbReference type="Proteomes" id="UP001168528">
    <property type="component" value="Unassembled WGS sequence"/>
</dbReference>
<sequence length="116" mass="13203">MEKAIQLAGLLGPILVVLSISEGLNLHIWERVEANLVYLNGLLLFVGGLSIVRTYNYWALDWPMMITLTGWLSLMAGLYRMFFPNARQLKKSTFTYVVLLLLLVTGIILTYKGYFD</sequence>
<gene>
    <name evidence="2" type="ORF">Q0590_10005</name>
</gene>
<feature type="transmembrane region" description="Helical" evidence="1">
    <location>
        <begin position="94"/>
        <end position="114"/>
    </location>
</feature>
<comment type="caution">
    <text evidence="2">The sequence shown here is derived from an EMBL/GenBank/DDBJ whole genome shotgun (WGS) entry which is preliminary data.</text>
</comment>
<keyword evidence="1" id="KW-0472">Membrane</keyword>
<protein>
    <submittedName>
        <fullName evidence="2">Uncharacterized protein</fullName>
    </submittedName>
</protein>
<feature type="transmembrane region" description="Helical" evidence="1">
    <location>
        <begin position="36"/>
        <end position="56"/>
    </location>
</feature>
<keyword evidence="3" id="KW-1185">Reference proteome</keyword>
<evidence type="ECO:0000313" key="3">
    <source>
        <dbReference type="Proteomes" id="UP001168528"/>
    </source>
</evidence>
<name>A0ABT8R3S5_9BACT</name>
<dbReference type="RefSeq" id="WP_302037385.1">
    <property type="nucleotide sequence ID" value="NZ_JAUKPO010000004.1"/>
</dbReference>
<organism evidence="2 3">
    <name type="scientific">Rhodocytophaga aerolata</name>
    <dbReference type="NCBI Taxonomy" id="455078"/>
    <lineage>
        <taxon>Bacteria</taxon>
        <taxon>Pseudomonadati</taxon>
        <taxon>Bacteroidota</taxon>
        <taxon>Cytophagia</taxon>
        <taxon>Cytophagales</taxon>
        <taxon>Rhodocytophagaceae</taxon>
        <taxon>Rhodocytophaga</taxon>
    </lineage>
</organism>
<evidence type="ECO:0000256" key="1">
    <source>
        <dbReference type="SAM" id="Phobius"/>
    </source>
</evidence>
<accession>A0ABT8R3S5</accession>
<feature type="transmembrane region" description="Helical" evidence="1">
    <location>
        <begin position="62"/>
        <end position="82"/>
    </location>
</feature>
<evidence type="ECO:0000313" key="2">
    <source>
        <dbReference type="EMBL" id="MDO1446584.1"/>
    </source>
</evidence>
<reference evidence="2" key="1">
    <citation type="submission" date="2023-07" db="EMBL/GenBank/DDBJ databases">
        <title>The genome sequence of Rhodocytophaga aerolata KACC 12507.</title>
        <authorList>
            <person name="Zhang X."/>
        </authorList>
    </citation>
    <scope>NUCLEOTIDE SEQUENCE</scope>
    <source>
        <strain evidence="2">KACC 12507</strain>
    </source>
</reference>
<feature type="transmembrane region" description="Helical" evidence="1">
    <location>
        <begin position="6"/>
        <end position="24"/>
    </location>
</feature>
<dbReference type="EMBL" id="JAUKPO010000004">
    <property type="protein sequence ID" value="MDO1446584.1"/>
    <property type="molecule type" value="Genomic_DNA"/>
</dbReference>
<keyword evidence="1" id="KW-0812">Transmembrane</keyword>
<keyword evidence="1" id="KW-1133">Transmembrane helix</keyword>
<proteinExistence type="predicted"/>